<feature type="region of interest" description="Disordered" evidence="1">
    <location>
        <begin position="142"/>
        <end position="163"/>
    </location>
</feature>
<dbReference type="GeneID" id="27420059"/>
<evidence type="ECO:0000256" key="1">
    <source>
        <dbReference type="SAM" id="MobiDB-lite"/>
    </source>
</evidence>
<dbReference type="RefSeq" id="XP_016292870.1">
    <property type="nucleotide sequence ID" value="XM_016437387.1"/>
</dbReference>
<dbReference type="Proteomes" id="UP000019377">
    <property type="component" value="Unassembled WGS sequence"/>
</dbReference>
<dbReference type="EMBL" id="KI545862">
    <property type="protein sequence ID" value="EST07881.1"/>
    <property type="molecule type" value="Genomic_DNA"/>
</dbReference>
<feature type="compositionally biased region" description="Basic and acidic residues" evidence="1">
    <location>
        <begin position="146"/>
        <end position="163"/>
    </location>
</feature>
<reference evidence="3" key="1">
    <citation type="journal article" date="2013" name="Genome Announc.">
        <title>Draft genome sequence of Pseudozyma brasiliensis sp. nov. strain GHG001, a high producer of endo-1,4-xylanase isolated from an insect pest of sugarcane.</title>
        <authorList>
            <person name="Oliveira J.V.D.C."/>
            <person name="dos Santos R.A.C."/>
            <person name="Borges T.A."/>
            <person name="Riano-Pachon D.M."/>
            <person name="Goldman G.H."/>
        </authorList>
    </citation>
    <scope>NUCLEOTIDE SEQUENCE [LARGE SCALE GENOMIC DNA]</scope>
    <source>
        <strain evidence="3">GHG001</strain>
    </source>
</reference>
<name>V5EBS5_KALBG</name>
<organism evidence="2 3">
    <name type="scientific">Kalmanozyma brasiliensis (strain GHG001)</name>
    <name type="common">Yeast</name>
    <name type="synonym">Pseudozyma brasiliensis</name>
    <dbReference type="NCBI Taxonomy" id="1365824"/>
    <lineage>
        <taxon>Eukaryota</taxon>
        <taxon>Fungi</taxon>
        <taxon>Dikarya</taxon>
        <taxon>Basidiomycota</taxon>
        <taxon>Ustilaginomycotina</taxon>
        <taxon>Ustilaginomycetes</taxon>
        <taxon>Ustilaginales</taxon>
        <taxon>Ustilaginaceae</taxon>
        <taxon>Kalmanozyma</taxon>
    </lineage>
</organism>
<proteinExistence type="predicted"/>
<dbReference type="HOGENOM" id="CLU_1627790_0_0_1"/>
<gene>
    <name evidence="2" type="ORF">PSEUBRA_SCAF2g02990</name>
</gene>
<evidence type="ECO:0000313" key="3">
    <source>
        <dbReference type="Proteomes" id="UP000019377"/>
    </source>
</evidence>
<feature type="region of interest" description="Disordered" evidence="1">
    <location>
        <begin position="54"/>
        <end position="85"/>
    </location>
</feature>
<dbReference type="OMA" id="MSPDEYV"/>
<evidence type="ECO:0000313" key="2">
    <source>
        <dbReference type="EMBL" id="EST07881.1"/>
    </source>
</evidence>
<sequence length="163" mass="18846">MTTMSHAAVLSMPPITSDDYVLDPRKSMPDYRREIYDLLQFLDEEQDKIEKQLARFSAPASSQRHPTRRRARREQDDGFSASEDEADDDFVVVEDVNAASRKKQLLSQLQQLWRTRDALRKRAKQLNIRIDSLVHGKGSGLMSLEDFSHDDTDFNGHDDHDEL</sequence>
<dbReference type="AlphaFoldDB" id="V5EBS5"/>
<accession>V5EBS5</accession>
<keyword evidence="3" id="KW-1185">Reference proteome</keyword>
<dbReference type="eggNOG" id="ENOG502RE1V">
    <property type="taxonomic scope" value="Eukaryota"/>
</dbReference>
<protein>
    <submittedName>
        <fullName evidence="2">Uncharacterized protein</fullName>
    </submittedName>
</protein>
<dbReference type="OrthoDB" id="2552302at2759"/>